<protein>
    <recommendedName>
        <fullName evidence="10">Alpha-galactosidase</fullName>
        <ecNumber evidence="10">3.2.1.22</ecNumber>
    </recommendedName>
    <alternativeName>
        <fullName evidence="10">Melibiase</fullName>
    </alternativeName>
</protein>
<dbReference type="SUPFAM" id="SSF51445">
    <property type="entry name" value="(Trans)glycosidases"/>
    <property type="match status" value="1"/>
</dbReference>
<dbReference type="Gene3D" id="2.80.10.50">
    <property type="match status" value="1"/>
</dbReference>
<evidence type="ECO:0000256" key="9">
    <source>
        <dbReference type="ARBA" id="ARBA00023295"/>
    </source>
</evidence>
<evidence type="ECO:0000259" key="12">
    <source>
        <dbReference type="SMART" id="SM00458"/>
    </source>
</evidence>
<keyword evidence="6" id="KW-0430">Lectin</keyword>
<gene>
    <name evidence="13" type="ORF">ACFQMG_18365</name>
</gene>
<dbReference type="SUPFAM" id="SSF51011">
    <property type="entry name" value="Glycosyl hydrolase domain"/>
    <property type="match status" value="1"/>
</dbReference>
<dbReference type="InterPro" id="IPR035992">
    <property type="entry name" value="Ricin_B-like_lectins"/>
</dbReference>
<feature type="domain" description="Ricin B lectin" evidence="12">
    <location>
        <begin position="469"/>
        <end position="595"/>
    </location>
</feature>
<dbReference type="PANTHER" id="PTHR11452">
    <property type="entry name" value="ALPHA-GALACTOSIDASE/ALPHA-N-ACETYLGALACTOSAMINIDASE"/>
    <property type="match status" value="1"/>
</dbReference>
<evidence type="ECO:0000256" key="3">
    <source>
        <dbReference type="ARBA" id="ARBA00009743"/>
    </source>
</evidence>
<comment type="similarity">
    <text evidence="3 10">Belongs to the glycosyl hydrolase 27 family.</text>
</comment>
<dbReference type="InterPro" id="IPR017853">
    <property type="entry name" value="GH"/>
</dbReference>
<dbReference type="Pfam" id="PF00652">
    <property type="entry name" value="Ricin_B_lectin"/>
    <property type="match status" value="1"/>
</dbReference>
<proteinExistence type="inferred from homology"/>
<dbReference type="InterPro" id="IPR002241">
    <property type="entry name" value="Glyco_hydro_27"/>
</dbReference>
<feature type="signal peptide" evidence="11">
    <location>
        <begin position="1"/>
        <end position="31"/>
    </location>
</feature>
<evidence type="ECO:0000256" key="5">
    <source>
        <dbReference type="ARBA" id="ARBA00022729"/>
    </source>
</evidence>
<dbReference type="PRINTS" id="PR00740">
    <property type="entry name" value="GLHYDRLASE27"/>
</dbReference>
<evidence type="ECO:0000256" key="11">
    <source>
        <dbReference type="SAM" id="SignalP"/>
    </source>
</evidence>
<dbReference type="PROSITE" id="PS50231">
    <property type="entry name" value="RICIN_B_LECTIN"/>
    <property type="match status" value="1"/>
</dbReference>
<dbReference type="SMART" id="SM00458">
    <property type="entry name" value="RICIN"/>
    <property type="match status" value="1"/>
</dbReference>
<evidence type="ECO:0000256" key="1">
    <source>
        <dbReference type="ARBA" id="ARBA00003969"/>
    </source>
</evidence>
<keyword evidence="14" id="KW-1185">Reference proteome</keyword>
<dbReference type="InterPro" id="IPR013780">
    <property type="entry name" value="Glyco_hydro_b"/>
</dbReference>
<keyword evidence="10" id="KW-1015">Disulfide bond</keyword>
<name>A0ABW2FWA5_9ACTN</name>
<dbReference type="Gene3D" id="2.60.40.1180">
    <property type="entry name" value="Golgi alpha-mannosidase II"/>
    <property type="match status" value="1"/>
</dbReference>
<feature type="chain" id="PRO_5045260607" description="Alpha-galactosidase" evidence="11">
    <location>
        <begin position="32"/>
        <end position="602"/>
    </location>
</feature>
<evidence type="ECO:0000256" key="4">
    <source>
        <dbReference type="ARBA" id="ARBA00022525"/>
    </source>
</evidence>
<accession>A0ABW2FWA5</accession>
<dbReference type="RefSeq" id="WP_345704325.1">
    <property type="nucleotide sequence ID" value="NZ_BAABKV010000001.1"/>
</dbReference>
<keyword evidence="4" id="KW-0964">Secreted</keyword>
<keyword evidence="8" id="KW-0325">Glycoprotein</keyword>
<dbReference type="InterPro" id="IPR041233">
    <property type="entry name" value="Melibiase_C"/>
</dbReference>
<dbReference type="Pfam" id="PF17801">
    <property type="entry name" value="Melibiase_C"/>
    <property type="match status" value="1"/>
</dbReference>
<comment type="catalytic activity">
    <reaction evidence="10">
        <text>Hydrolysis of terminal, non-reducing alpha-D-galactose residues in alpha-D-galactosides, including galactose oligosaccharides, galactomannans and galactolipids.</text>
        <dbReference type="EC" id="3.2.1.22"/>
    </reaction>
</comment>
<dbReference type="EC" id="3.2.1.22" evidence="10"/>
<dbReference type="Gene3D" id="3.20.20.70">
    <property type="entry name" value="Aldolase class I"/>
    <property type="match status" value="1"/>
</dbReference>
<comment type="subcellular location">
    <subcellularLocation>
        <location evidence="2">Secreted</location>
    </subcellularLocation>
</comment>
<keyword evidence="9 10" id="KW-0326">Glycosidase</keyword>
<dbReference type="Proteomes" id="UP001596435">
    <property type="component" value="Unassembled WGS sequence"/>
</dbReference>
<dbReference type="EMBL" id="JBHTAJ010000033">
    <property type="protein sequence ID" value="MFC7181519.1"/>
    <property type="molecule type" value="Genomic_DNA"/>
</dbReference>
<evidence type="ECO:0000256" key="7">
    <source>
        <dbReference type="ARBA" id="ARBA00022801"/>
    </source>
</evidence>
<organism evidence="13 14">
    <name type="scientific">Kitasatospora paranensis</name>
    <dbReference type="NCBI Taxonomy" id="258053"/>
    <lineage>
        <taxon>Bacteria</taxon>
        <taxon>Bacillati</taxon>
        <taxon>Actinomycetota</taxon>
        <taxon>Actinomycetes</taxon>
        <taxon>Kitasatosporales</taxon>
        <taxon>Streptomycetaceae</taxon>
        <taxon>Kitasatospora</taxon>
    </lineage>
</organism>
<evidence type="ECO:0000313" key="13">
    <source>
        <dbReference type="EMBL" id="MFC7181519.1"/>
    </source>
</evidence>
<evidence type="ECO:0000256" key="2">
    <source>
        <dbReference type="ARBA" id="ARBA00004613"/>
    </source>
</evidence>
<dbReference type="SUPFAM" id="SSF50370">
    <property type="entry name" value="Ricin B-like lectins"/>
    <property type="match status" value="1"/>
</dbReference>
<reference evidence="14" key="1">
    <citation type="journal article" date="2019" name="Int. J. Syst. Evol. Microbiol.">
        <title>The Global Catalogue of Microorganisms (GCM) 10K type strain sequencing project: providing services to taxonomists for standard genome sequencing and annotation.</title>
        <authorList>
            <consortium name="The Broad Institute Genomics Platform"/>
            <consortium name="The Broad Institute Genome Sequencing Center for Infectious Disease"/>
            <person name="Wu L."/>
            <person name="Ma J."/>
        </authorList>
    </citation>
    <scope>NUCLEOTIDE SEQUENCE [LARGE SCALE GENOMIC DNA]</scope>
    <source>
        <strain evidence="14">CGMCC 1.12859</strain>
    </source>
</reference>
<sequence>MKWHQRLLGAGSAALLTAAGLATFVPATASADEVAANTSTPIGTRPMMGFNDWARFTCAAQARLDGTRTGYSFQQFMLDQAQAMKDTGLVAAGYTNLTVDDCWMQRGADGHLHGASTWNSGSTQPGFDADLTAYANQVHSLGMQVGLYSTSGVNTCQGVPGGVMGHEQDDANTLAAWTVDSLKLDNCGTTGADRQQEFTTTANALKTATAGTSRKILFNESAPAGAGPASAAKYQTMDWVRGLGQMWRVSPDIAVWHNTTPMASAWDWPHGGDYYEGGVLQNYVDTVALARYNGAGNHNDADMLLIGDNNQLTQAEQRSQFALWSAMGSPLMISTDVRKMAADPVAYAPQLNILKNTDIIAVDQDTTAGGYLASRQSATETSGVDVVVKPLAGGARAVVILNRNATATAYTLDLGRIGFPNTGCARTAKDLWNHTTSSVQGSITVTVGSHDNAMYTIDPGTCGAAAPTGQIQAAQSAFQTAAFCLDAKGGGVAGAAVGLYACNGLTYQQWARQANGLIVSQRDTSLCVVGSTSGLKLAGCTTTDPNQLWTYNRSGQLKANGRCMDIFGGSLTDASATVGTYACGDHQPNQTWSAPFDAPPAP</sequence>
<dbReference type="PANTHER" id="PTHR11452:SF91">
    <property type="entry name" value="ALPHA-GALACTOSIDASE A-RELATED"/>
    <property type="match status" value="1"/>
</dbReference>
<dbReference type="InterPro" id="IPR013785">
    <property type="entry name" value="Aldolase_TIM"/>
</dbReference>
<dbReference type="Pfam" id="PF16499">
    <property type="entry name" value="Melibiase_2"/>
    <property type="match status" value="1"/>
</dbReference>
<keyword evidence="7 10" id="KW-0378">Hydrolase</keyword>
<comment type="function">
    <text evidence="1">Hydrolyzes a variety of simple alpha-D-galactoside as well as more complex molecules such as oligosaccharides and polysaccharides.</text>
</comment>
<evidence type="ECO:0000256" key="10">
    <source>
        <dbReference type="RuleBase" id="RU361168"/>
    </source>
</evidence>
<evidence type="ECO:0000256" key="8">
    <source>
        <dbReference type="ARBA" id="ARBA00023180"/>
    </source>
</evidence>
<evidence type="ECO:0000313" key="14">
    <source>
        <dbReference type="Proteomes" id="UP001596435"/>
    </source>
</evidence>
<keyword evidence="5 11" id="KW-0732">Signal</keyword>
<dbReference type="CDD" id="cd14792">
    <property type="entry name" value="GH27"/>
    <property type="match status" value="1"/>
</dbReference>
<dbReference type="InterPro" id="IPR000772">
    <property type="entry name" value="Ricin_B_lectin"/>
</dbReference>
<evidence type="ECO:0000256" key="6">
    <source>
        <dbReference type="ARBA" id="ARBA00022734"/>
    </source>
</evidence>
<comment type="caution">
    <text evidence="13">The sequence shown here is derived from an EMBL/GenBank/DDBJ whole genome shotgun (WGS) entry which is preliminary data.</text>
</comment>